<feature type="domain" description="GGDEF" evidence="3">
    <location>
        <begin position="202"/>
        <end position="335"/>
    </location>
</feature>
<dbReference type="OrthoDB" id="9790367at2"/>
<name>A0A1G9P520_9BACT</name>
<dbReference type="InterPro" id="IPR043128">
    <property type="entry name" value="Rev_trsase/Diguanyl_cyclase"/>
</dbReference>
<dbReference type="NCBIfam" id="TIGR00229">
    <property type="entry name" value="sensory_box"/>
    <property type="match status" value="1"/>
</dbReference>
<dbReference type="InterPro" id="IPR035965">
    <property type="entry name" value="PAS-like_dom_sf"/>
</dbReference>
<dbReference type="SMART" id="SM00267">
    <property type="entry name" value="GGDEF"/>
    <property type="match status" value="1"/>
</dbReference>
<feature type="domain" description="PAS" evidence="1">
    <location>
        <begin position="46"/>
        <end position="116"/>
    </location>
</feature>
<organism evidence="4 5">
    <name type="scientific">Geoalkalibacter ferrihydriticus</name>
    <dbReference type="NCBI Taxonomy" id="392333"/>
    <lineage>
        <taxon>Bacteria</taxon>
        <taxon>Pseudomonadati</taxon>
        <taxon>Thermodesulfobacteriota</taxon>
        <taxon>Desulfuromonadia</taxon>
        <taxon>Desulfuromonadales</taxon>
        <taxon>Geoalkalibacteraceae</taxon>
        <taxon>Geoalkalibacter</taxon>
    </lineage>
</organism>
<dbReference type="InterPro" id="IPR052163">
    <property type="entry name" value="DGC-Regulatory_Protein"/>
</dbReference>
<accession>A0A1G9P520</accession>
<dbReference type="SUPFAM" id="SSF55785">
    <property type="entry name" value="PYP-like sensor domain (PAS domain)"/>
    <property type="match status" value="1"/>
</dbReference>
<dbReference type="STRING" id="392333.SAMN05660860_01477"/>
<evidence type="ECO:0000313" key="4">
    <source>
        <dbReference type="EMBL" id="SDL93653.1"/>
    </source>
</evidence>
<dbReference type="PANTHER" id="PTHR46663:SF3">
    <property type="entry name" value="SLL0267 PROTEIN"/>
    <property type="match status" value="1"/>
</dbReference>
<feature type="domain" description="PAC" evidence="2">
    <location>
        <begin position="118"/>
        <end position="170"/>
    </location>
</feature>
<dbReference type="NCBIfam" id="TIGR00254">
    <property type="entry name" value="GGDEF"/>
    <property type="match status" value="1"/>
</dbReference>
<dbReference type="PROSITE" id="PS50112">
    <property type="entry name" value="PAS"/>
    <property type="match status" value="1"/>
</dbReference>
<dbReference type="EMBL" id="FNGU01000003">
    <property type="protein sequence ID" value="SDL93653.1"/>
    <property type="molecule type" value="Genomic_DNA"/>
</dbReference>
<evidence type="ECO:0000259" key="3">
    <source>
        <dbReference type="PROSITE" id="PS50887"/>
    </source>
</evidence>
<dbReference type="PROSITE" id="PS50113">
    <property type="entry name" value="PAC"/>
    <property type="match status" value="1"/>
</dbReference>
<dbReference type="Gene3D" id="3.30.70.270">
    <property type="match status" value="1"/>
</dbReference>
<dbReference type="InterPro" id="IPR000014">
    <property type="entry name" value="PAS"/>
</dbReference>
<dbReference type="Gene3D" id="3.30.450.20">
    <property type="entry name" value="PAS domain"/>
    <property type="match status" value="1"/>
</dbReference>
<evidence type="ECO:0000259" key="2">
    <source>
        <dbReference type="PROSITE" id="PS50113"/>
    </source>
</evidence>
<dbReference type="SMART" id="SM00091">
    <property type="entry name" value="PAS"/>
    <property type="match status" value="1"/>
</dbReference>
<dbReference type="Pfam" id="PF08448">
    <property type="entry name" value="PAS_4"/>
    <property type="match status" value="1"/>
</dbReference>
<dbReference type="Proteomes" id="UP000182146">
    <property type="component" value="Unassembled WGS sequence"/>
</dbReference>
<dbReference type="InterPro" id="IPR000160">
    <property type="entry name" value="GGDEF_dom"/>
</dbReference>
<dbReference type="PANTHER" id="PTHR46663">
    <property type="entry name" value="DIGUANYLATE CYCLASE DGCT-RELATED"/>
    <property type="match status" value="1"/>
</dbReference>
<dbReference type="SMART" id="SM00086">
    <property type="entry name" value="PAC"/>
    <property type="match status" value="1"/>
</dbReference>
<dbReference type="InterPro" id="IPR001610">
    <property type="entry name" value="PAC"/>
</dbReference>
<dbReference type="InterPro" id="IPR029787">
    <property type="entry name" value="Nucleotide_cyclase"/>
</dbReference>
<dbReference type="InterPro" id="IPR000700">
    <property type="entry name" value="PAS-assoc_C"/>
</dbReference>
<dbReference type="CDD" id="cd00130">
    <property type="entry name" value="PAS"/>
    <property type="match status" value="1"/>
</dbReference>
<evidence type="ECO:0000313" key="5">
    <source>
        <dbReference type="Proteomes" id="UP000182146"/>
    </source>
</evidence>
<dbReference type="Pfam" id="PF00990">
    <property type="entry name" value="GGDEF"/>
    <property type="match status" value="1"/>
</dbReference>
<protein>
    <submittedName>
        <fullName evidence="4">PAS domain S-box-containing protein/diguanylate cyclase (GGDEF) domain-containing protein</fullName>
    </submittedName>
</protein>
<sequence>MGWSGKVDEWPAGYLGFSKDIRTIGARAVPEVFSRTDPSVFLLHEDEDLYRRLVNDAPEGILRLDQQGRIDFANAVLRKMLGFEEDDIKGDFLSSFAVGESRELLNAAFEQVTRGGRQKIDLFLQRRDGSAFWGLLSLSPLFEYTGRVRGMVAVLTDITERKQAETQMQRMAFADPLTGLPNRTLLIDRLEQALVTARREGTGVGVAFIDVDRFKQFNDQYGHAAGDALLQMVAGGVRQSLRRSDTVARWAGDEFVVVFPAVHEPGDLLASIHKVQQSCSGPLTLGDREFFCSLSIGVTLFPDDGERGDLLLHRADLAMYRAKREGGGTYRFFRPDLDGLPLEG</sequence>
<dbReference type="RefSeq" id="WP_052446247.1">
    <property type="nucleotide sequence ID" value="NZ_FNGU01000003.1"/>
</dbReference>
<dbReference type="AlphaFoldDB" id="A0A1G9P520"/>
<reference evidence="4 5" key="1">
    <citation type="submission" date="2016-10" db="EMBL/GenBank/DDBJ databases">
        <authorList>
            <person name="de Groot N.N."/>
        </authorList>
    </citation>
    <scope>NUCLEOTIDE SEQUENCE [LARGE SCALE GENOMIC DNA]</scope>
    <source>
        <strain evidence="4 5">DSM 17813</strain>
    </source>
</reference>
<evidence type="ECO:0000259" key="1">
    <source>
        <dbReference type="PROSITE" id="PS50112"/>
    </source>
</evidence>
<dbReference type="InterPro" id="IPR013656">
    <property type="entry name" value="PAS_4"/>
</dbReference>
<dbReference type="PROSITE" id="PS50887">
    <property type="entry name" value="GGDEF"/>
    <property type="match status" value="1"/>
</dbReference>
<proteinExistence type="predicted"/>
<dbReference type="SUPFAM" id="SSF55073">
    <property type="entry name" value="Nucleotide cyclase"/>
    <property type="match status" value="1"/>
</dbReference>
<dbReference type="CDD" id="cd01949">
    <property type="entry name" value="GGDEF"/>
    <property type="match status" value="1"/>
</dbReference>
<gene>
    <name evidence="4" type="ORF">SAMN05660860_01477</name>
</gene>